<dbReference type="OrthoDB" id="288980at2759"/>
<keyword evidence="2" id="KW-1185">Reference proteome</keyword>
<dbReference type="RefSeq" id="XP_004037098.1">
    <property type="nucleotide sequence ID" value="XM_004037050.1"/>
</dbReference>
<proteinExistence type="predicted"/>
<dbReference type="GeneID" id="14909308"/>
<accession>G0QNS1</accession>
<evidence type="ECO:0000313" key="1">
    <source>
        <dbReference type="EMBL" id="EGR33112.1"/>
    </source>
</evidence>
<gene>
    <name evidence="1" type="ORF">IMG5_061110</name>
</gene>
<sequence length="408" mass="47337">QKLEYTECTKGGYHQGEKLNYVLLSSTQKEDLLGCALCAEENPQKKQEWKPLKIVLSQILKKLSKQKSREPINIDEITSELEAQEKNTKAQIENIQQNFQKVISQFQEHQAMFFSKIKDQILTQGQQNENTINELLNNIYDFESKEDLFRNSLLRLINIFPQSEFEESENNDENDNPCSFLNTDSLKNNISFQIKDFSKQLEKYQKDFDALNQVQNTQVQQQIQNIDVLLKFQFSQTLKHPQITTINKNSVKSTGTSPNYRFALIEPEFPSNKVTKIALRIKQGNAANNNWLAIGVCLKNVIHAKNYGFQFNQLGHGAYMISSNAGSWSSSQVQANNCIKSFAFAKNDVVIIEYDPLEKIVKFYKENKPESRYKLEVLNVENEPVCACVLFYYLQDEVEYLYNYKFQQ</sequence>
<evidence type="ECO:0008006" key="3">
    <source>
        <dbReference type="Google" id="ProtNLM"/>
    </source>
</evidence>
<dbReference type="EMBL" id="GL983508">
    <property type="protein sequence ID" value="EGR33112.1"/>
    <property type="molecule type" value="Genomic_DNA"/>
</dbReference>
<dbReference type="OMA" id="GHGAYMV"/>
<dbReference type="Proteomes" id="UP000008983">
    <property type="component" value="Unassembled WGS sequence"/>
</dbReference>
<dbReference type="InParanoid" id="G0QNS1"/>
<dbReference type="Gene3D" id="2.60.120.920">
    <property type="match status" value="1"/>
</dbReference>
<name>G0QNS1_ICHMU</name>
<protein>
    <recommendedName>
        <fullName evidence="3">B30.2/SPRY domain-containing protein</fullName>
    </recommendedName>
</protein>
<reference evidence="1 2" key="1">
    <citation type="submission" date="2011-07" db="EMBL/GenBank/DDBJ databases">
        <authorList>
            <person name="Coyne R."/>
            <person name="Brami D."/>
            <person name="Johnson J."/>
            <person name="Hostetler J."/>
            <person name="Hannick L."/>
            <person name="Clark T."/>
            <person name="Cassidy-Hanley D."/>
            <person name="Inman J."/>
        </authorList>
    </citation>
    <scope>NUCLEOTIDE SEQUENCE [LARGE SCALE GENOMIC DNA]</scope>
    <source>
        <strain evidence="1 2">G5</strain>
    </source>
</reference>
<evidence type="ECO:0000313" key="2">
    <source>
        <dbReference type="Proteomes" id="UP000008983"/>
    </source>
</evidence>
<dbReference type="eggNOG" id="ENOG502SQ0N">
    <property type="taxonomic scope" value="Eukaryota"/>
</dbReference>
<dbReference type="AlphaFoldDB" id="G0QNS1"/>
<feature type="non-terminal residue" evidence="1">
    <location>
        <position position="1"/>
    </location>
</feature>
<dbReference type="InterPro" id="IPR043136">
    <property type="entry name" value="B30.2/SPRY_sf"/>
</dbReference>
<organism evidence="1 2">
    <name type="scientific">Ichthyophthirius multifiliis</name>
    <name type="common">White spot disease agent</name>
    <name type="synonym">Ich</name>
    <dbReference type="NCBI Taxonomy" id="5932"/>
    <lineage>
        <taxon>Eukaryota</taxon>
        <taxon>Sar</taxon>
        <taxon>Alveolata</taxon>
        <taxon>Ciliophora</taxon>
        <taxon>Intramacronucleata</taxon>
        <taxon>Oligohymenophorea</taxon>
        <taxon>Hymenostomatida</taxon>
        <taxon>Ophryoglenina</taxon>
        <taxon>Ichthyophthirius</taxon>
    </lineage>
</organism>